<keyword evidence="7 13" id="KW-0964">Secreted</keyword>
<dbReference type="GO" id="GO:0048046">
    <property type="term" value="C:apoplast"/>
    <property type="evidence" value="ECO:0007669"/>
    <property type="project" value="UniProtKB-SubCell"/>
</dbReference>
<reference evidence="17 18" key="1">
    <citation type="submission" date="2020-08" db="EMBL/GenBank/DDBJ databases">
        <title>Plant Genome Project.</title>
        <authorList>
            <person name="Zhang R.-G."/>
        </authorList>
    </citation>
    <scope>NUCLEOTIDE SEQUENCE [LARGE SCALE GENOMIC DNA]</scope>
    <source>
        <tissue evidence="17">Rhizome</tissue>
    </source>
</reference>
<dbReference type="InterPro" id="IPR034285">
    <property type="entry name" value="CuRO_2_LCC"/>
</dbReference>
<evidence type="ECO:0000256" key="4">
    <source>
        <dbReference type="ARBA" id="ARBA00010609"/>
    </source>
</evidence>
<evidence type="ECO:0000313" key="17">
    <source>
        <dbReference type="EMBL" id="KAG6484202.1"/>
    </source>
</evidence>
<evidence type="ECO:0000256" key="9">
    <source>
        <dbReference type="ARBA" id="ARBA00022737"/>
    </source>
</evidence>
<dbReference type="Pfam" id="PF00394">
    <property type="entry name" value="Cu-oxidase"/>
    <property type="match status" value="1"/>
</dbReference>
<name>A0A8J5KM96_ZINOF</name>
<dbReference type="InterPro" id="IPR011706">
    <property type="entry name" value="Cu-oxidase_C"/>
</dbReference>
<dbReference type="CDD" id="cd13849">
    <property type="entry name" value="CuRO_1_LCC_plant"/>
    <property type="match status" value="1"/>
</dbReference>
<comment type="similarity">
    <text evidence="4 13">Belongs to the multicopper oxidase family.</text>
</comment>
<keyword evidence="18" id="KW-1185">Reference proteome</keyword>
<dbReference type="InterPro" id="IPR034289">
    <property type="entry name" value="CuRO_3_LCC"/>
</dbReference>
<comment type="caution">
    <text evidence="17">The sequence shown here is derived from an EMBL/GenBank/DDBJ whole genome shotgun (WGS) entry which is preliminary data.</text>
</comment>
<sequence>MDDQLIKGNKSIEAMSRQLTLVLVSLLCVALAADAAVVERIFHVPIILLFLIVKNLTISRLCERRVITAVNGSLPGPTLKVSEGDTVVIHVINDSPYNITIHWHGIFQKRSAWADGPNMITQCPIVPGNKYVYKFNVTEQEGTLWWHAHASSLRATVYGALVIRPRNASYPFPKPYREVPILLGEWWNANVVDVETQAFLSGGSLSNVSDAFTINGRPGHLYKCSKNHAYELEVVAGETYLLRIINSAVNNQLFFKIASHSFTVVAVDASYTKPYDTDVVVIAPGQTVDALMTADAPPSSYYMAARAYASAGLDGPPFDNTTTTAIVRYANSSNRPLRPSMPSMPAFDDTRTAHRFYTNLTGLLRPETPAVPLHVDERMFVAFGLGVSPCEPSQVMCNRSRGAITASMNNVSFQFPASISLLEAHYNGLDDGAVYTSDFPDNPPVMFDFTDAKLNTDPTLTALLYTEKGTRVKKVKYGATVEVVLQNTAMIGAENHPLHLHGFNFFVLAQGFGNYNNATAARDSYNLVDPQVRNTIAVPLRGWAVIRFVANNPGVWIMHCHLEQHLPLGLAMAFEVEDGTTPESVLPPPPSDFPTC</sequence>
<evidence type="ECO:0000259" key="14">
    <source>
        <dbReference type="Pfam" id="PF00394"/>
    </source>
</evidence>
<keyword evidence="10 13" id="KW-0560">Oxidoreductase</keyword>
<evidence type="ECO:0000256" key="10">
    <source>
        <dbReference type="ARBA" id="ARBA00023002"/>
    </source>
</evidence>
<evidence type="ECO:0000256" key="8">
    <source>
        <dbReference type="ARBA" id="ARBA00022723"/>
    </source>
</evidence>
<dbReference type="AlphaFoldDB" id="A0A8J5KM96"/>
<dbReference type="EC" id="1.10.3.2" evidence="5 13"/>
<evidence type="ECO:0000259" key="16">
    <source>
        <dbReference type="Pfam" id="PF07732"/>
    </source>
</evidence>
<evidence type="ECO:0000256" key="12">
    <source>
        <dbReference type="ARBA" id="ARBA00023185"/>
    </source>
</evidence>
<proteinExistence type="inferred from homology"/>
<dbReference type="PANTHER" id="PTHR11709:SF9">
    <property type="entry name" value="LACCASE-7"/>
    <property type="match status" value="1"/>
</dbReference>
<dbReference type="PANTHER" id="PTHR11709">
    <property type="entry name" value="MULTI-COPPER OXIDASE"/>
    <property type="match status" value="1"/>
</dbReference>
<protein>
    <recommendedName>
        <fullName evidence="5 13">Laccase</fullName>
        <ecNumber evidence="5 13">1.10.3.2</ecNumber>
    </recommendedName>
    <alternativeName>
        <fullName evidence="13">Benzenediol:oxygen oxidoreductase</fullName>
    </alternativeName>
    <alternativeName>
        <fullName evidence="13">Diphenol oxidase</fullName>
    </alternativeName>
    <alternativeName>
        <fullName evidence="13">Urishiol oxidase</fullName>
    </alternativeName>
</protein>
<feature type="domain" description="Plastocyanin-like" evidence="14">
    <location>
        <begin position="178"/>
        <end position="331"/>
    </location>
</feature>
<evidence type="ECO:0000256" key="13">
    <source>
        <dbReference type="RuleBase" id="RU361119"/>
    </source>
</evidence>
<evidence type="ECO:0000259" key="15">
    <source>
        <dbReference type="Pfam" id="PF07731"/>
    </source>
</evidence>
<dbReference type="InterPro" id="IPR034288">
    <property type="entry name" value="CuRO_1_LCC"/>
</dbReference>
<dbReference type="CDD" id="cd13897">
    <property type="entry name" value="CuRO_3_LCC_plant"/>
    <property type="match status" value="1"/>
</dbReference>
<dbReference type="InterPro" id="IPR011707">
    <property type="entry name" value="Cu-oxidase-like_N"/>
</dbReference>
<keyword evidence="12 13" id="KW-0439">Lignin degradation</keyword>
<dbReference type="InterPro" id="IPR045087">
    <property type="entry name" value="Cu-oxidase_fam"/>
</dbReference>
<comment type="subcellular location">
    <subcellularLocation>
        <location evidence="3 13">Secreted</location>
        <location evidence="3 13">Extracellular space</location>
        <location evidence="3 13">Apoplast</location>
    </subcellularLocation>
</comment>
<dbReference type="PROSITE" id="PS00080">
    <property type="entry name" value="MULTICOPPER_OXIDASE2"/>
    <property type="match status" value="1"/>
</dbReference>
<dbReference type="InterPro" id="IPR001117">
    <property type="entry name" value="Cu-oxidase_2nd"/>
</dbReference>
<evidence type="ECO:0000256" key="1">
    <source>
        <dbReference type="ARBA" id="ARBA00000349"/>
    </source>
</evidence>
<dbReference type="CDD" id="cd13875">
    <property type="entry name" value="CuRO_2_LCC_plant"/>
    <property type="match status" value="1"/>
</dbReference>
<keyword evidence="9 13" id="KW-0677">Repeat</keyword>
<evidence type="ECO:0000256" key="7">
    <source>
        <dbReference type="ARBA" id="ARBA00022525"/>
    </source>
</evidence>
<dbReference type="EMBL" id="JACMSC010000016">
    <property type="protein sequence ID" value="KAG6484202.1"/>
    <property type="molecule type" value="Genomic_DNA"/>
</dbReference>
<gene>
    <name evidence="17" type="ORF">ZIOFF_060997</name>
</gene>
<dbReference type="InterPro" id="IPR008972">
    <property type="entry name" value="Cupredoxin"/>
</dbReference>
<evidence type="ECO:0000256" key="6">
    <source>
        <dbReference type="ARBA" id="ARBA00022523"/>
    </source>
</evidence>
<keyword evidence="6 13" id="KW-0052">Apoplast</keyword>
<comment type="cofactor">
    <cofactor evidence="13">
        <name>Cu cation</name>
        <dbReference type="ChEBI" id="CHEBI:23378"/>
    </cofactor>
    <text evidence="13">Binds 4 Cu cations per monomer.</text>
</comment>
<dbReference type="Pfam" id="PF07732">
    <property type="entry name" value="Cu-oxidase_3"/>
    <property type="match status" value="1"/>
</dbReference>
<evidence type="ECO:0000256" key="11">
    <source>
        <dbReference type="ARBA" id="ARBA00023008"/>
    </source>
</evidence>
<evidence type="ECO:0000256" key="5">
    <source>
        <dbReference type="ARBA" id="ARBA00012297"/>
    </source>
</evidence>
<keyword evidence="11 13" id="KW-0186">Copper</keyword>
<dbReference type="Proteomes" id="UP000734854">
    <property type="component" value="Unassembled WGS sequence"/>
</dbReference>
<evidence type="ECO:0000313" key="18">
    <source>
        <dbReference type="Proteomes" id="UP000734854"/>
    </source>
</evidence>
<dbReference type="GO" id="GO:0052716">
    <property type="term" value="F:hydroquinone:oxygen oxidoreductase activity"/>
    <property type="evidence" value="ECO:0007669"/>
    <property type="project" value="UniProtKB-EC"/>
</dbReference>
<dbReference type="Gene3D" id="2.60.40.420">
    <property type="entry name" value="Cupredoxins - blue copper proteins"/>
    <property type="match status" value="3"/>
</dbReference>
<keyword evidence="8 13" id="KW-0479">Metal-binding</keyword>
<evidence type="ECO:0000256" key="3">
    <source>
        <dbReference type="ARBA" id="ARBA00004271"/>
    </source>
</evidence>
<dbReference type="GO" id="GO:0046274">
    <property type="term" value="P:lignin catabolic process"/>
    <property type="evidence" value="ECO:0007669"/>
    <property type="project" value="UniProtKB-KW"/>
</dbReference>
<feature type="domain" description="Plastocyanin-like" evidence="15">
    <location>
        <begin position="438"/>
        <end position="578"/>
    </location>
</feature>
<dbReference type="InterPro" id="IPR017761">
    <property type="entry name" value="Laccase"/>
</dbReference>
<feature type="domain" description="Plastocyanin-like" evidence="16">
    <location>
        <begin position="54"/>
        <end position="167"/>
    </location>
</feature>
<dbReference type="Pfam" id="PF07731">
    <property type="entry name" value="Cu-oxidase_2"/>
    <property type="match status" value="1"/>
</dbReference>
<comment type="function">
    <text evidence="2 13">Lignin degradation and detoxification of lignin-derived products.</text>
</comment>
<evidence type="ECO:0000256" key="2">
    <source>
        <dbReference type="ARBA" id="ARBA00002075"/>
    </source>
</evidence>
<dbReference type="SUPFAM" id="SSF49503">
    <property type="entry name" value="Cupredoxins"/>
    <property type="match status" value="3"/>
</dbReference>
<organism evidence="17 18">
    <name type="scientific">Zingiber officinale</name>
    <name type="common">Ginger</name>
    <name type="synonym">Amomum zingiber</name>
    <dbReference type="NCBI Taxonomy" id="94328"/>
    <lineage>
        <taxon>Eukaryota</taxon>
        <taxon>Viridiplantae</taxon>
        <taxon>Streptophyta</taxon>
        <taxon>Embryophyta</taxon>
        <taxon>Tracheophyta</taxon>
        <taxon>Spermatophyta</taxon>
        <taxon>Magnoliopsida</taxon>
        <taxon>Liliopsida</taxon>
        <taxon>Zingiberales</taxon>
        <taxon>Zingiberaceae</taxon>
        <taxon>Zingiber</taxon>
    </lineage>
</organism>
<accession>A0A8J5KM96</accession>
<dbReference type="GO" id="GO:0005507">
    <property type="term" value="F:copper ion binding"/>
    <property type="evidence" value="ECO:0007669"/>
    <property type="project" value="InterPro"/>
</dbReference>
<comment type="catalytic activity">
    <reaction evidence="1 13">
        <text>4 hydroquinone + O2 = 4 benzosemiquinone + 2 H2O</text>
        <dbReference type="Rhea" id="RHEA:11276"/>
        <dbReference type="ChEBI" id="CHEBI:15377"/>
        <dbReference type="ChEBI" id="CHEBI:15379"/>
        <dbReference type="ChEBI" id="CHEBI:17594"/>
        <dbReference type="ChEBI" id="CHEBI:17977"/>
        <dbReference type="EC" id="1.10.3.2"/>
    </reaction>
</comment>
<dbReference type="InterPro" id="IPR002355">
    <property type="entry name" value="Cu_oxidase_Cu_BS"/>
</dbReference>
<dbReference type="NCBIfam" id="TIGR03389">
    <property type="entry name" value="laccase"/>
    <property type="match status" value="1"/>
</dbReference>